<comment type="caution">
    <text evidence="2">The sequence shown here is derived from an EMBL/GenBank/DDBJ whole genome shotgun (WGS) entry which is preliminary data.</text>
</comment>
<keyword evidence="1" id="KW-0812">Transmembrane</keyword>
<feature type="transmembrane region" description="Helical" evidence="1">
    <location>
        <begin position="311"/>
        <end position="331"/>
    </location>
</feature>
<keyword evidence="1" id="KW-0472">Membrane</keyword>
<feature type="non-terminal residue" evidence="2">
    <location>
        <position position="503"/>
    </location>
</feature>
<keyword evidence="3" id="KW-1185">Reference proteome</keyword>
<evidence type="ECO:0000313" key="3">
    <source>
        <dbReference type="Proteomes" id="UP000601435"/>
    </source>
</evidence>
<keyword evidence="1" id="KW-1133">Transmembrane helix</keyword>
<name>A0A812XT13_9DINO</name>
<gene>
    <name evidence="2" type="primary">Plscr3</name>
    <name evidence="2" type="ORF">SNEC2469_LOCUS21558</name>
</gene>
<evidence type="ECO:0000313" key="2">
    <source>
        <dbReference type="EMBL" id="CAE7744681.1"/>
    </source>
</evidence>
<evidence type="ECO:0000256" key="1">
    <source>
        <dbReference type="SAM" id="Phobius"/>
    </source>
</evidence>
<sequence>MDLPPGVVQGEVVGAPHIEMAPEQQDMTGMGMLQSLLEPHSGLIVKQTMRGCIQECLGCDAKSEYKIAPLDPGEIRGDSASDHALEVPETMYAIEESNCCCRVLNPAGRGFEMNVSRGGPGGPPVAKFNKPLTFPAICLTIQSKYGNYDCPCCCCLPMMTSHLPDGSSLQSESRYYCDVCLYVPKFKYKEEDQEVYIVHPETCCGGACIACDPCTGKGLWYIPYYFHHPETGEVVGGEYGDPYTRRYLCDGVGYEGVADMVHAHLARDWVSVPRAVAQEDNDFEELSKVPSGTGPEQVVNLAHRACGVHPAGGVVVFITFLIWFGLLLAIATCPSTGNIECACLFTLQELIKASERTCFDHLPRFLCCHEPPSIGCFRDDKHRDMCCSEAPFSSETLTQDYLLVLVTGFQEVLQRSCPFAAALTQLLPYTMENLDLKIQVLVHEMTPIARAMSHAGAEWSNLLASEWPVFGILNRVREMRLKSPTADPYYASLAKDAALSPVM</sequence>
<dbReference type="OrthoDB" id="191150at2759"/>
<dbReference type="AlphaFoldDB" id="A0A812XT13"/>
<protein>
    <submittedName>
        <fullName evidence="2">Plscr3 protein</fullName>
    </submittedName>
</protein>
<dbReference type="EMBL" id="CAJNJA010038231">
    <property type="protein sequence ID" value="CAE7744681.1"/>
    <property type="molecule type" value="Genomic_DNA"/>
</dbReference>
<organism evidence="2 3">
    <name type="scientific">Symbiodinium necroappetens</name>
    <dbReference type="NCBI Taxonomy" id="1628268"/>
    <lineage>
        <taxon>Eukaryota</taxon>
        <taxon>Sar</taxon>
        <taxon>Alveolata</taxon>
        <taxon>Dinophyceae</taxon>
        <taxon>Suessiales</taxon>
        <taxon>Symbiodiniaceae</taxon>
        <taxon>Symbiodinium</taxon>
    </lineage>
</organism>
<accession>A0A812XT13</accession>
<dbReference type="Proteomes" id="UP000601435">
    <property type="component" value="Unassembled WGS sequence"/>
</dbReference>
<proteinExistence type="predicted"/>
<reference evidence="2" key="1">
    <citation type="submission" date="2021-02" db="EMBL/GenBank/DDBJ databases">
        <authorList>
            <person name="Dougan E. K."/>
            <person name="Rhodes N."/>
            <person name="Thang M."/>
            <person name="Chan C."/>
        </authorList>
    </citation>
    <scope>NUCLEOTIDE SEQUENCE</scope>
</reference>